<name>A0AA38VIF4_9PEZI</name>
<organism evidence="1 2">
    <name type="scientific">Coniochaeta hoffmannii</name>
    <dbReference type="NCBI Taxonomy" id="91930"/>
    <lineage>
        <taxon>Eukaryota</taxon>
        <taxon>Fungi</taxon>
        <taxon>Dikarya</taxon>
        <taxon>Ascomycota</taxon>
        <taxon>Pezizomycotina</taxon>
        <taxon>Sordariomycetes</taxon>
        <taxon>Sordariomycetidae</taxon>
        <taxon>Coniochaetales</taxon>
        <taxon>Coniochaetaceae</taxon>
        <taxon>Coniochaeta</taxon>
    </lineage>
</organism>
<evidence type="ECO:0000313" key="1">
    <source>
        <dbReference type="EMBL" id="KAJ9134245.1"/>
    </source>
</evidence>
<accession>A0AA38VIF4</accession>
<comment type="caution">
    <text evidence="1">The sequence shown here is derived from an EMBL/GenBank/DDBJ whole genome shotgun (WGS) entry which is preliminary data.</text>
</comment>
<reference evidence="1" key="1">
    <citation type="submission" date="2022-07" db="EMBL/GenBank/DDBJ databases">
        <title>Fungi with potential for degradation of polypropylene.</title>
        <authorList>
            <person name="Gostincar C."/>
        </authorList>
    </citation>
    <scope>NUCLEOTIDE SEQUENCE</scope>
    <source>
        <strain evidence="1">EXF-13287</strain>
    </source>
</reference>
<proteinExistence type="predicted"/>
<dbReference type="AlphaFoldDB" id="A0AA38VIF4"/>
<keyword evidence="2" id="KW-1185">Reference proteome</keyword>
<sequence length="119" mass="12841">QPGSTPPRKPRWFLEGTTLLVHGQRLLREGKLAEAEAVVRVAALELDQGQAYAALAKIVADPVEREEFTLKAAMAGIRSACQGMAKYEGGKAEEAGLEEGERRVRAAVAREWAVLGRTG</sequence>
<gene>
    <name evidence="1" type="ORF">NKR19_g8725</name>
</gene>
<dbReference type="EMBL" id="JANBVN010000185">
    <property type="protein sequence ID" value="KAJ9134245.1"/>
    <property type="molecule type" value="Genomic_DNA"/>
</dbReference>
<feature type="non-terminal residue" evidence="1">
    <location>
        <position position="1"/>
    </location>
</feature>
<protein>
    <submittedName>
        <fullName evidence="1">Uncharacterized protein</fullName>
    </submittedName>
</protein>
<dbReference type="Proteomes" id="UP001174691">
    <property type="component" value="Unassembled WGS sequence"/>
</dbReference>
<evidence type="ECO:0000313" key="2">
    <source>
        <dbReference type="Proteomes" id="UP001174691"/>
    </source>
</evidence>